<accession>A0ABX0RZ11</accession>
<reference evidence="2 3" key="1">
    <citation type="journal article" date="2019" name="bioRxiv">
        <title>Bacteria contribute to plant secondary compound degradation in a generalist herbivore system.</title>
        <authorList>
            <person name="Francoeur C.B."/>
            <person name="Khadempour L."/>
            <person name="Moreira-Soto R.D."/>
            <person name="Gotting K."/>
            <person name="Book A.J."/>
            <person name="Pinto-Tomas A.A."/>
            <person name="Keefover-Ring K."/>
            <person name="Currie C.R."/>
        </authorList>
    </citation>
    <scope>NUCLEOTIDE SEQUENCE [LARGE SCALE GENOMIC DNA]</scope>
    <source>
        <strain evidence="2">Al-1710</strain>
    </source>
</reference>
<feature type="transmembrane region" description="Helical" evidence="1">
    <location>
        <begin position="294"/>
        <end position="312"/>
    </location>
</feature>
<gene>
    <name evidence="2" type="ORF">F3J37_23705</name>
</gene>
<keyword evidence="3" id="KW-1185">Reference proteome</keyword>
<dbReference type="EMBL" id="VWXC01000024">
    <property type="protein sequence ID" value="NIG21678.1"/>
    <property type="molecule type" value="Genomic_DNA"/>
</dbReference>
<organism evidence="2 3">
    <name type="scientific">Candidatus Pantoea communis</name>
    <dbReference type="NCBI Taxonomy" id="2608354"/>
    <lineage>
        <taxon>Bacteria</taxon>
        <taxon>Pseudomonadati</taxon>
        <taxon>Pseudomonadota</taxon>
        <taxon>Gammaproteobacteria</taxon>
        <taxon>Enterobacterales</taxon>
        <taxon>Erwiniaceae</taxon>
        <taxon>Pantoea</taxon>
    </lineage>
</organism>
<sequence length="314" mass="35034">MDITSLNLQSRLEIVLTKAAARLPYEMGQQLLAMISPQVLATMAAIVIVWAGAHFFGIGEIADVILLIVGWAAVGGVALEAGKKLYDFAIKTNNARNEADLDVAAENLADAITLIGVDAVLAVLLKKKPGDTFKIPFKGKSMPRYSNDIGKRMSLPRNGGWRYTPKIKITKHKDVIQGATKPWGDAVVGRNYYPGAMSKDEAHLKMLTTLYHEQVHMFIAPKFYLLRELRVFMRQSAYNKSFILRYLEEAFAETIGLLRARGMHREYIVEGFKFPLGNTYEITFSFLRNEAKGILLGPVVVGGLMYTVWYGAQR</sequence>
<protein>
    <submittedName>
        <fullName evidence="2">Uncharacterized protein</fullName>
    </submittedName>
</protein>
<evidence type="ECO:0000256" key="1">
    <source>
        <dbReference type="SAM" id="Phobius"/>
    </source>
</evidence>
<keyword evidence="1" id="KW-0812">Transmembrane</keyword>
<feature type="transmembrane region" description="Helical" evidence="1">
    <location>
        <begin position="64"/>
        <end position="82"/>
    </location>
</feature>
<evidence type="ECO:0000313" key="2">
    <source>
        <dbReference type="EMBL" id="NIG21678.1"/>
    </source>
</evidence>
<comment type="caution">
    <text evidence="2">The sequence shown here is derived from an EMBL/GenBank/DDBJ whole genome shotgun (WGS) entry which is preliminary data.</text>
</comment>
<name>A0ABX0RZ11_9GAMM</name>
<proteinExistence type="predicted"/>
<keyword evidence="1" id="KW-1133">Transmembrane helix</keyword>
<feature type="transmembrane region" description="Helical" evidence="1">
    <location>
        <begin position="31"/>
        <end position="52"/>
    </location>
</feature>
<evidence type="ECO:0000313" key="3">
    <source>
        <dbReference type="Proteomes" id="UP001515780"/>
    </source>
</evidence>
<keyword evidence="1" id="KW-0472">Membrane</keyword>
<dbReference type="RefSeq" id="WP_166936223.1">
    <property type="nucleotide sequence ID" value="NZ_VWXC01000024.1"/>
</dbReference>
<dbReference type="Proteomes" id="UP001515780">
    <property type="component" value="Unassembled WGS sequence"/>
</dbReference>